<dbReference type="Proteomes" id="UP000323454">
    <property type="component" value="Unassembled WGS sequence"/>
</dbReference>
<dbReference type="AlphaFoldDB" id="A0A5B2WKF1"/>
<evidence type="ECO:0000313" key="3">
    <source>
        <dbReference type="EMBL" id="KAA2252553.1"/>
    </source>
</evidence>
<feature type="compositionally biased region" description="Basic and acidic residues" evidence="1">
    <location>
        <begin position="429"/>
        <end position="440"/>
    </location>
</feature>
<dbReference type="InterPro" id="IPR003870">
    <property type="entry name" value="DUF222"/>
</dbReference>
<dbReference type="OrthoDB" id="5241234at2"/>
<proteinExistence type="predicted"/>
<organism evidence="3 4">
    <name type="scientific">Solihabitans fulvus</name>
    <dbReference type="NCBI Taxonomy" id="1892852"/>
    <lineage>
        <taxon>Bacteria</taxon>
        <taxon>Bacillati</taxon>
        <taxon>Actinomycetota</taxon>
        <taxon>Actinomycetes</taxon>
        <taxon>Pseudonocardiales</taxon>
        <taxon>Pseudonocardiaceae</taxon>
        <taxon>Solihabitans</taxon>
    </lineage>
</organism>
<dbReference type="InterPro" id="IPR003615">
    <property type="entry name" value="HNH_nuc"/>
</dbReference>
<feature type="region of interest" description="Disordered" evidence="1">
    <location>
        <begin position="406"/>
        <end position="440"/>
    </location>
</feature>
<dbReference type="CDD" id="cd00085">
    <property type="entry name" value="HNHc"/>
    <property type="match status" value="1"/>
</dbReference>
<feature type="domain" description="DUF222" evidence="2">
    <location>
        <begin position="61"/>
        <end position="337"/>
    </location>
</feature>
<accession>A0A5B2WKF1</accession>
<protein>
    <submittedName>
        <fullName evidence="3">DUF222 domain-containing protein</fullName>
    </submittedName>
</protein>
<gene>
    <name evidence="3" type="ORF">F0L68_35135</name>
</gene>
<dbReference type="EMBL" id="VUOB01000074">
    <property type="protein sequence ID" value="KAA2252553.1"/>
    <property type="molecule type" value="Genomic_DNA"/>
</dbReference>
<reference evidence="3 4" key="2">
    <citation type="submission" date="2019-09" db="EMBL/GenBank/DDBJ databases">
        <authorList>
            <person name="Jin C."/>
        </authorList>
    </citation>
    <scope>NUCLEOTIDE SEQUENCE [LARGE SCALE GENOMIC DNA]</scope>
    <source>
        <strain evidence="3 4">AN110305</strain>
    </source>
</reference>
<evidence type="ECO:0000313" key="4">
    <source>
        <dbReference type="Proteomes" id="UP000323454"/>
    </source>
</evidence>
<reference evidence="3 4" key="1">
    <citation type="submission" date="2019-09" db="EMBL/GenBank/DDBJ databases">
        <title>Goodfellowia gen. nov., a new genus of the Pseudonocardineae related to Actinoalloteichus, containing Goodfellowia coeruleoviolacea gen. nov., comb. nov. gen. nov., comb. nov.</title>
        <authorList>
            <person name="Labeda D."/>
        </authorList>
    </citation>
    <scope>NUCLEOTIDE SEQUENCE [LARGE SCALE GENOMIC DNA]</scope>
    <source>
        <strain evidence="3 4">AN110305</strain>
    </source>
</reference>
<dbReference type="RefSeq" id="WP_149854210.1">
    <property type="nucleotide sequence ID" value="NZ_VUOB01000074.1"/>
</dbReference>
<comment type="caution">
    <text evidence="3">The sequence shown here is derived from an EMBL/GenBank/DDBJ whole genome shotgun (WGS) entry which is preliminary data.</text>
</comment>
<evidence type="ECO:0000259" key="2">
    <source>
        <dbReference type="Pfam" id="PF02720"/>
    </source>
</evidence>
<keyword evidence="4" id="KW-1185">Reference proteome</keyword>
<evidence type="ECO:0000256" key="1">
    <source>
        <dbReference type="SAM" id="MobiDB-lite"/>
    </source>
</evidence>
<sequence>MSPVQESLDLDWLAVTATDPGLAYLDTVALFEQVIGRDLDQLDADQVLEILIDSQRLVATIEARQLRAMARFAALRPSDKPGRQFSEFAADEIAPAVKWTRTAAANRLGLAVSLTNRLPATLRSLERGEIDLLKARALDELTVPLSDTHTRIVEASVLARAPRQTVSQLRQITRRAVLKVDPEGAQRRHEVCSKQRAVRILPQPEAMAELIAYLPAHQAISIYQRVDAAARASAKPNDDRSAAERRADAFVGLMTGGNGIQAQVQVTVAATTLAGVDDNPGDLVGYGAIPAALARRIAEDGTWRRLLTDPVDGSLLDYGRRTYRPPAALADHIVARDRTCRFPGCIRPAAGCDLDHTKKFPLGPTAHHNLGALCRHHHRAKHKANWRIDQPGSGHFIFTSPTGRRFERAPEPLADPPLQPTHVPITGRTPDRRPGRCPDD</sequence>
<name>A0A5B2WKF1_9PSEU</name>
<dbReference type="Pfam" id="PF02720">
    <property type="entry name" value="DUF222"/>
    <property type="match status" value="1"/>
</dbReference>